<evidence type="ECO:0000313" key="3">
    <source>
        <dbReference type="EMBL" id="MBB2957591.1"/>
    </source>
</evidence>
<dbReference type="InterPro" id="IPR036237">
    <property type="entry name" value="Xyl_isomerase-like_sf"/>
</dbReference>
<dbReference type="EMBL" id="JACHWJ010000002">
    <property type="protein sequence ID" value="MBB2957591.1"/>
    <property type="molecule type" value="Genomic_DNA"/>
</dbReference>
<organism evidence="3 4">
    <name type="scientific">Pseudoclavibacter helvolus</name>
    <dbReference type="NCBI Taxonomy" id="255205"/>
    <lineage>
        <taxon>Bacteria</taxon>
        <taxon>Bacillati</taxon>
        <taxon>Actinomycetota</taxon>
        <taxon>Actinomycetes</taxon>
        <taxon>Micrococcales</taxon>
        <taxon>Microbacteriaceae</taxon>
        <taxon>Pseudoclavibacter</taxon>
    </lineage>
</organism>
<dbReference type="InterPro" id="IPR050312">
    <property type="entry name" value="IolE/XylAMocC-like"/>
</dbReference>
<keyword evidence="4" id="KW-1185">Reference proteome</keyword>
<protein>
    <submittedName>
        <fullName evidence="3">Sugar phosphate isomerase/epimerase</fullName>
    </submittedName>
</protein>
<dbReference type="Gene3D" id="3.20.20.150">
    <property type="entry name" value="Divalent-metal-dependent TIM barrel enzymes"/>
    <property type="match status" value="1"/>
</dbReference>
<dbReference type="RefSeq" id="WP_183624369.1">
    <property type="nucleotide sequence ID" value="NZ_JACHWJ010000002.1"/>
</dbReference>
<accession>A0A7W4UN93</accession>
<dbReference type="Pfam" id="PF01261">
    <property type="entry name" value="AP_endonuc_2"/>
    <property type="match status" value="1"/>
</dbReference>
<keyword evidence="1" id="KW-0119">Carbohydrate metabolism</keyword>
<reference evidence="3 4" key="1">
    <citation type="submission" date="2020-08" db="EMBL/GenBank/DDBJ databases">
        <title>Sequencing the genomes of 1000 actinobacteria strains.</title>
        <authorList>
            <person name="Klenk H.-P."/>
        </authorList>
    </citation>
    <scope>NUCLEOTIDE SEQUENCE [LARGE SCALE GENOMIC DNA]</scope>
    <source>
        <strain evidence="3 4">DSM 20419</strain>
    </source>
</reference>
<feature type="domain" description="Xylose isomerase-like TIM barrel" evidence="2">
    <location>
        <begin position="28"/>
        <end position="264"/>
    </location>
</feature>
<evidence type="ECO:0000256" key="1">
    <source>
        <dbReference type="ARBA" id="ARBA00023277"/>
    </source>
</evidence>
<dbReference type="PANTHER" id="PTHR12110:SF52">
    <property type="entry name" value="XYLOSE ISOMERASE"/>
    <property type="match status" value="1"/>
</dbReference>
<dbReference type="GO" id="GO:0016853">
    <property type="term" value="F:isomerase activity"/>
    <property type="evidence" value="ECO:0007669"/>
    <property type="project" value="UniProtKB-KW"/>
</dbReference>
<gene>
    <name evidence="3" type="ORF">FHX72_001728</name>
</gene>
<sequence>MSAHPRLSINQATIKHASLREAIDATVRQGVQSIGLWREPVAELGLAESARVLGDSGLRFSSHCRGGFVTMAEGAERRAAIDDNRRAIEEAATLAAAGADGSSASLIIVAGGIPDGSRDLAGSRGRLEEAIAELAPEAEAAGVTLVLEPLHPMYASDRAVLSTLKQALDLADRVGSPAVGVVIDAFHVWWDPDAEEQIARAGRDGRIASYQVCDWATPLPADVLLSRHLPGAGVIDFAELTRWVGEAGYTGDVEVEVFNAELWAKDFDEAVADTVEAFGAHVGGHLAVPVRS</sequence>
<name>A0A7W4UN93_9MICO</name>
<dbReference type="InterPro" id="IPR013022">
    <property type="entry name" value="Xyl_isomerase-like_TIM-brl"/>
</dbReference>
<dbReference type="AlphaFoldDB" id="A0A7W4UN93"/>
<dbReference type="SUPFAM" id="SSF51658">
    <property type="entry name" value="Xylose isomerase-like"/>
    <property type="match status" value="1"/>
</dbReference>
<dbReference type="PANTHER" id="PTHR12110">
    <property type="entry name" value="HYDROXYPYRUVATE ISOMERASE"/>
    <property type="match status" value="1"/>
</dbReference>
<comment type="caution">
    <text evidence="3">The sequence shown here is derived from an EMBL/GenBank/DDBJ whole genome shotgun (WGS) entry which is preliminary data.</text>
</comment>
<evidence type="ECO:0000313" key="4">
    <source>
        <dbReference type="Proteomes" id="UP000545286"/>
    </source>
</evidence>
<proteinExistence type="predicted"/>
<dbReference type="Proteomes" id="UP000545286">
    <property type="component" value="Unassembled WGS sequence"/>
</dbReference>
<evidence type="ECO:0000259" key="2">
    <source>
        <dbReference type="Pfam" id="PF01261"/>
    </source>
</evidence>
<keyword evidence="3" id="KW-0413">Isomerase</keyword>